<evidence type="ECO:0000313" key="2">
    <source>
        <dbReference type="EMBL" id="ORZ29236.1"/>
    </source>
</evidence>
<sequence length="85" mass="10090">MSNDRECQLRSRDGHPKSKPKSSIRRHAHTHAFPPTSTTDHDPRRGSHLPVPRPIARLRRLQLRRCPIQRPQIRHLLNLYQRPRV</sequence>
<organism evidence="2 3">
    <name type="scientific">Catenaria anguillulae PL171</name>
    <dbReference type="NCBI Taxonomy" id="765915"/>
    <lineage>
        <taxon>Eukaryota</taxon>
        <taxon>Fungi</taxon>
        <taxon>Fungi incertae sedis</taxon>
        <taxon>Blastocladiomycota</taxon>
        <taxon>Blastocladiomycetes</taxon>
        <taxon>Blastocladiales</taxon>
        <taxon>Catenariaceae</taxon>
        <taxon>Catenaria</taxon>
    </lineage>
</organism>
<reference evidence="2 3" key="1">
    <citation type="submission" date="2016-07" db="EMBL/GenBank/DDBJ databases">
        <title>Pervasive Adenine N6-methylation of Active Genes in Fungi.</title>
        <authorList>
            <consortium name="DOE Joint Genome Institute"/>
            <person name="Mondo S.J."/>
            <person name="Dannebaum R.O."/>
            <person name="Kuo R.C."/>
            <person name="Labutti K."/>
            <person name="Haridas S."/>
            <person name="Kuo A."/>
            <person name="Salamov A."/>
            <person name="Ahrendt S.R."/>
            <person name="Lipzen A."/>
            <person name="Sullivan W."/>
            <person name="Andreopoulos W.B."/>
            <person name="Clum A."/>
            <person name="Lindquist E."/>
            <person name="Daum C."/>
            <person name="Ramamoorthy G.K."/>
            <person name="Gryganskyi A."/>
            <person name="Culley D."/>
            <person name="Magnuson J.K."/>
            <person name="James T.Y."/>
            <person name="O'Malley M.A."/>
            <person name="Stajich J.E."/>
            <person name="Spatafora J.W."/>
            <person name="Visel A."/>
            <person name="Grigoriev I.V."/>
        </authorList>
    </citation>
    <scope>NUCLEOTIDE SEQUENCE [LARGE SCALE GENOMIC DNA]</scope>
    <source>
        <strain evidence="2 3">PL171</strain>
    </source>
</reference>
<comment type="caution">
    <text evidence="2">The sequence shown here is derived from an EMBL/GenBank/DDBJ whole genome shotgun (WGS) entry which is preliminary data.</text>
</comment>
<dbReference type="AlphaFoldDB" id="A0A1Y2H3W5"/>
<evidence type="ECO:0000256" key="1">
    <source>
        <dbReference type="SAM" id="MobiDB-lite"/>
    </source>
</evidence>
<gene>
    <name evidence="2" type="ORF">BCR44DRAFT_1453496</name>
</gene>
<protein>
    <submittedName>
        <fullName evidence="2">Uncharacterized protein</fullName>
    </submittedName>
</protein>
<feature type="compositionally biased region" description="Basic residues" evidence="1">
    <location>
        <begin position="17"/>
        <end position="30"/>
    </location>
</feature>
<keyword evidence="3" id="KW-1185">Reference proteome</keyword>
<feature type="compositionally biased region" description="Basic and acidic residues" evidence="1">
    <location>
        <begin position="1"/>
        <end position="16"/>
    </location>
</feature>
<accession>A0A1Y2H3W5</accession>
<dbReference type="EMBL" id="MCFL01000275">
    <property type="protein sequence ID" value="ORZ29236.1"/>
    <property type="molecule type" value="Genomic_DNA"/>
</dbReference>
<feature type="non-terminal residue" evidence="2">
    <location>
        <position position="85"/>
    </location>
</feature>
<name>A0A1Y2H3W5_9FUNG</name>
<feature type="region of interest" description="Disordered" evidence="1">
    <location>
        <begin position="1"/>
        <end position="53"/>
    </location>
</feature>
<proteinExistence type="predicted"/>
<evidence type="ECO:0000313" key="3">
    <source>
        <dbReference type="Proteomes" id="UP000193411"/>
    </source>
</evidence>
<dbReference type="Proteomes" id="UP000193411">
    <property type="component" value="Unassembled WGS sequence"/>
</dbReference>